<feature type="compositionally biased region" description="Low complexity" evidence="1">
    <location>
        <begin position="50"/>
        <end position="67"/>
    </location>
</feature>
<protein>
    <submittedName>
        <fullName evidence="2">Uncharacterized protein</fullName>
    </submittedName>
</protein>
<proteinExistence type="predicted"/>
<feature type="compositionally biased region" description="Basic and acidic residues" evidence="1">
    <location>
        <begin position="1"/>
        <end position="18"/>
    </location>
</feature>
<sequence>MLHSSDDIAGKAAERESFDAQTIRSRCTRIKSLLLFREASSNKSEESKSESQSSSCHASSASSESSSSCRLLKLLSGVSDVFPALLVDKVLPSVSVSSATTCKFGAASFMTPCFVTYCFLALSSDEFFAILTLSAETRDFSTIVFLLLLTLDLT</sequence>
<reference evidence="2" key="2">
    <citation type="journal article" date="2015" name="Data Brief">
        <title>Shoot transcriptome of the giant reed, Arundo donax.</title>
        <authorList>
            <person name="Barrero R.A."/>
            <person name="Guerrero F.D."/>
            <person name="Moolhuijzen P."/>
            <person name="Goolsby J.A."/>
            <person name="Tidwell J."/>
            <person name="Bellgard S.E."/>
            <person name="Bellgard M.I."/>
        </authorList>
    </citation>
    <scope>NUCLEOTIDE SEQUENCE</scope>
    <source>
        <tissue evidence="2">Shoot tissue taken approximately 20 cm above the soil surface</tissue>
    </source>
</reference>
<feature type="region of interest" description="Disordered" evidence="1">
    <location>
        <begin position="1"/>
        <end position="22"/>
    </location>
</feature>
<name>A0A0A9FWU7_ARUDO</name>
<reference evidence="2" key="1">
    <citation type="submission" date="2014-09" db="EMBL/GenBank/DDBJ databases">
        <authorList>
            <person name="Magalhaes I.L.F."/>
            <person name="Oliveira U."/>
            <person name="Santos F.R."/>
            <person name="Vidigal T.H.D.A."/>
            <person name="Brescovit A.D."/>
            <person name="Santos A.J."/>
        </authorList>
    </citation>
    <scope>NUCLEOTIDE SEQUENCE</scope>
    <source>
        <tissue evidence="2">Shoot tissue taken approximately 20 cm above the soil surface</tissue>
    </source>
</reference>
<evidence type="ECO:0000313" key="2">
    <source>
        <dbReference type="EMBL" id="JAE12833.1"/>
    </source>
</evidence>
<feature type="region of interest" description="Disordered" evidence="1">
    <location>
        <begin position="39"/>
        <end position="67"/>
    </location>
</feature>
<accession>A0A0A9FWU7</accession>
<evidence type="ECO:0000256" key="1">
    <source>
        <dbReference type="SAM" id="MobiDB-lite"/>
    </source>
</evidence>
<dbReference type="AlphaFoldDB" id="A0A0A9FWU7"/>
<organism evidence="2">
    <name type="scientific">Arundo donax</name>
    <name type="common">Giant reed</name>
    <name type="synonym">Donax arundinaceus</name>
    <dbReference type="NCBI Taxonomy" id="35708"/>
    <lineage>
        <taxon>Eukaryota</taxon>
        <taxon>Viridiplantae</taxon>
        <taxon>Streptophyta</taxon>
        <taxon>Embryophyta</taxon>
        <taxon>Tracheophyta</taxon>
        <taxon>Spermatophyta</taxon>
        <taxon>Magnoliopsida</taxon>
        <taxon>Liliopsida</taxon>
        <taxon>Poales</taxon>
        <taxon>Poaceae</taxon>
        <taxon>PACMAD clade</taxon>
        <taxon>Arundinoideae</taxon>
        <taxon>Arundineae</taxon>
        <taxon>Arundo</taxon>
    </lineage>
</organism>
<dbReference type="EMBL" id="GBRH01185063">
    <property type="protein sequence ID" value="JAE12833.1"/>
    <property type="molecule type" value="Transcribed_RNA"/>
</dbReference>